<sequence length="322" mass="36554">METDYILRTKNLTKIYKKKKIIGDININIKKGAVYGLVGRNGAGKSTTMKMIFGLVSPTSGEVNFSDEFQEKPDWRLKVSASFGETSFYRYLSAKENMEVQRKSLKIKDKKKSDEILDLMGLGDVGNKPSGHFSLGMKQRLSLSISLLGEPEFLVLDEPTNGLDPVGIKEIRSMITDLHQKGVTIMISSHLVNELPKIVTDYGFIGKGRLIEEFSSEELKERVKPCIVLKVNDTKSAIDLIIDKLNLSDYRIEDREIKFFTDKSNLNVISKLLAEHEIIIEYIRAEGGDYEDYFIKTMERADEKNSNSDKVDDHDHEENEDA</sequence>
<protein>
    <submittedName>
        <fullName evidence="7">Bacitracin ABC transporter ATP-binding protein</fullName>
    </submittedName>
</protein>
<dbReference type="PANTHER" id="PTHR43335">
    <property type="entry name" value="ABC TRANSPORTER, ATP-BINDING PROTEIN"/>
    <property type="match status" value="1"/>
</dbReference>
<dbReference type="InterPro" id="IPR003593">
    <property type="entry name" value="AAA+_ATPase"/>
</dbReference>
<evidence type="ECO:0000256" key="4">
    <source>
        <dbReference type="ARBA" id="ARBA00022840"/>
    </source>
</evidence>
<dbReference type="GO" id="GO:0005524">
    <property type="term" value="F:ATP binding"/>
    <property type="evidence" value="ECO:0007669"/>
    <property type="project" value="UniProtKB-KW"/>
</dbReference>
<reference evidence="7" key="1">
    <citation type="journal article" date="2023" name="ISME J.">
        <title>Emergence of putative energy parasites within Clostridia revealed by genome analysis of a novel endosymbiotic clade.</title>
        <authorList>
            <person name="Takahashi K."/>
            <person name="Kuwahara H."/>
            <person name="Horikawa Y."/>
            <person name="Izawa K."/>
            <person name="Kato D."/>
            <person name="Inagaki T."/>
            <person name="Yuki M."/>
            <person name="Ohkuma M."/>
            <person name="Hongoh Y."/>
        </authorList>
    </citation>
    <scope>NUCLEOTIDE SEQUENCE</scope>
    <source>
        <strain evidence="7">CfP3-15</strain>
    </source>
</reference>
<evidence type="ECO:0000256" key="2">
    <source>
        <dbReference type="ARBA" id="ARBA00022448"/>
    </source>
</evidence>
<evidence type="ECO:0000256" key="3">
    <source>
        <dbReference type="ARBA" id="ARBA00022741"/>
    </source>
</evidence>
<comment type="similarity">
    <text evidence="1">Belongs to the ABC transporter superfamily.</text>
</comment>
<dbReference type="PANTHER" id="PTHR43335:SF8">
    <property type="entry name" value="ABC TRANSPORTER, ATP-BINDING PROTEIN"/>
    <property type="match status" value="1"/>
</dbReference>
<organism evidence="7">
    <name type="scientific">Candidatus Improbicoccus pseudotrichonymphae</name>
    <dbReference type="NCBI Taxonomy" id="3033792"/>
    <lineage>
        <taxon>Bacteria</taxon>
        <taxon>Bacillati</taxon>
        <taxon>Bacillota</taxon>
        <taxon>Clostridia</taxon>
        <taxon>Candidatus Improbicoccus</taxon>
    </lineage>
</organism>
<dbReference type="Pfam" id="PF00005">
    <property type="entry name" value="ABC_tran"/>
    <property type="match status" value="1"/>
</dbReference>
<accession>A0AA48IAM4</accession>
<evidence type="ECO:0000256" key="5">
    <source>
        <dbReference type="SAM" id="MobiDB-lite"/>
    </source>
</evidence>
<name>A0AA48IAM4_9FIRM</name>
<dbReference type="PROSITE" id="PS00211">
    <property type="entry name" value="ABC_TRANSPORTER_1"/>
    <property type="match status" value="1"/>
</dbReference>
<dbReference type="KEGG" id="ips:CfP315_0529"/>
<dbReference type="EMBL" id="AP027924">
    <property type="protein sequence ID" value="BED91970.1"/>
    <property type="molecule type" value="Genomic_DNA"/>
</dbReference>
<dbReference type="InterPro" id="IPR017871">
    <property type="entry name" value="ABC_transporter-like_CS"/>
</dbReference>
<dbReference type="SUPFAM" id="SSF52540">
    <property type="entry name" value="P-loop containing nucleoside triphosphate hydrolases"/>
    <property type="match status" value="1"/>
</dbReference>
<evidence type="ECO:0000259" key="6">
    <source>
        <dbReference type="PROSITE" id="PS50893"/>
    </source>
</evidence>
<dbReference type="PROSITE" id="PS50893">
    <property type="entry name" value="ABC_TRANSPORTER_2"/>
    <property type="match status" value="1"/>
</dbReference>
<dbReference type="AlphaFoldDB" id="A0AA48IAM4"/>
<dbReference type="GO" id="GO:0016887">
    <property type="term" value="F:ATP hydrolysis activity"/>
    <property type="evidence" value="ECO:0007669"/>
    <property type="project" value="InterPro"/>
</dbReference>
<dbReference type="Gene3D" id="3.40.50.300">
    <property type="entry name" value="P-loop containing nucleotide triphosphate hydrolases"/>
    <property type="match status" value="1"/>
</dbReference>
<dbReference type="InterPro" id="IPR027417">
    <property type="entry name" value="P-loop_NTPase"/>
</dbReference>
<feature type="domain" description="ABC transporter" evidence="6">
    <location>
        <begin position="7"/>
        <end position="232"/>
    </location>
</feature>
<keyword evidence="4 7" id="KW-0067">ATP-binding</keyword>
<proteinExistence type="inferred from homology"/>
<feature type="region of interest" description="Disordered" evidence="5">
    <location>
        <begin position="301"/>
        <end position="322"/>
    </location>
</feature>
<dbReference type="SMART" id="SM00382">
    <property type="entry name" value="AAA"/>
    <property type="match status" value="1"/>
</dbReference>
<dbReference type="Proteomes" id="UP001337580">
    <property type="component" value="Chromosome"/>
</dbReference>
<keyword evidence="2" id="KW-0813">Transport</keyword>
<evidence type="ECO:0000256" key="1">
    <source>
        <dbReference type="ARBA" id="ARBA00005417"/>
    </source>
</evidence>
<evidence type="ECO:0000313" key="7">
    <source>
        <dbReference type="EMBL" id="BED91970.1"/>
    </source>
</evidence>
<gene>
    <name evidence="7" type="ORF">CfP315_0529</name>
</gene>
<keyword evidence="3" id="KW-0547">Nucleotide-binding</keyword>
<dbReference type="InterPro" id="IPR003439">
    <property type="entry name" value="ABC_transporter-like_ATP-bd"/>
</dbReference>